<dbReference type="InterPro" id="IPR048683">
    <property type="entry name" value="Sf6_terminase"/>
</dbReference>
<feature type="compositionally biased region" description="Low complexity" evidence="1">
    <location>
        <begin position="128"/>
        <end position="146"/>
    </location>
</feature>
<dbReference type="Pfam" id="PF20901">
    <property type="entry name" value="Sf6_terminase"/>
    <property type="match status" value="1"/>
</dbReference>
<dbReference type="InterPro" id="IPR009057">
    <property type="entry name" value="Homeodomain-like_sf"/>
</dbReference>
<dbReference type="Gene3D" id="1.10.10.60">
    <property type="entry name" value="Homeodomain-like"/>
    <property type="match status" value="1"/>
</dbReference>
<reference evidence="2" key="1">
    <citation type="submission" date="2020-03" db="EMBL/GenBank/DDBJ databases">
        <title>The deep terrestrial virosphere.</title>
        <authorList>
            <person name="Holmfeldt K."/>
            <person name="Nilsson E."/>
            <person name="Simone D."/>
            <person name="Lopez-Fernandez M."/>
            <person name="Wu X."/>
            <person name="de Brujin I."/>
            <person name="Lundin D."/>
            <person name="Andersson A."/>
            <person name="Bertilsson S."/>
            <person name="Dopson M."/>
        </authorList>
    </citation>
    <scope>NUCLEOTIDE SEQUENCE</scope>
    <source>
        <strain evidence="2">MM415B02999</strain>
    </source>
</reference>
<dbReference type="SUPFAM" id="SSF46689">
    <property type="entry name" value="Homeodomain-like"/>
    <property type="match status" value="1"/>
</dbReference>
<evidence type="ECO:0000313" key="2">
    <source>
        <dbReference type="EMBL" id="QJA87405.1"/>
    </source>
</evidence>
<feature type="region of interest" description="Disordered" evidence="1">
    <location>
        <begin position="127"/>
        <end position="146"/>
    </location>
</feature>
<protein>
    <submittedName>
        <fullName evidence="2">Putative DNA binding, helix-turn-helix domain containing protein</fullName>
    </submittedName>
</protein>
<dbReference type="AlphaFoldDB" id="A0A6M3L1V5"/>
<sequence length="146" mass="16565">MADSKFTPEIAKVIYKNLKNGATFETAAQAVGITRQTLYNWMERGEKNEPEFLHFLQTIKEMRAEVELELIEIVKDATKKDYQAAKWMLAHINNEAWGDKSEQKIEHTGKIDSDIVFRFETVKHGIDSTTSPTTKTTTSNGSITPV</sequence>
<name>A0A6M3L1V5_9ZZZZ</name>
<proteinExistence type="predicted"/>
<gene>
    <name evidence="2" type="ORF">MM415B02999_0009</name>
</gene>
<accession>A0A6M3L1V5</accession>
<evidence type="ECO:0000256" key="1">
    <source>
        <dbReference type="SAM" id="MobiDB-lite"/>
    </source>
</evidence>
<organism evidence="2">
    <name type="scientific">viral metagenome</name>
    <dbReference type="NCBI Taxonomy" id="1070528"/>
    <lineage>
        <taxon>unclassified sequences</taxon>
        <taxon>metagenomes</taxon>
        <taxon>organismal metagenomes</taxon>
    </lineage>
</organism>
<dbReference type="EMBL" id="MT142703">
    <property type="protein sequence ID" value="QJA87405.1"/>
    <property type="molecule type" value="Genomic_DNA"/>
</dbReference>